<dbReference type="GO" id="GO:0042956">
    <property type="term" value="P:maltodextrin transmembrane transport"/>
    <property type="evidence" value="ECO:0007669"/>
    <property type="project" value="TreeGrafter"/>
</dbReference>
<dbReference type="CDD" id="cd14748">
    <property type="entry name" value="PBP2_UgpB"/>
    <property type="match status" value="1"/>
</dbReference>
<dbReference type="Pfam" id="PF13416">
    <property type="entry name" value="SBP_bac_8"/>
    <property type="match status" value="1"/>
</dbReference>
<feature type="chain" id="PRO_5038532805" description="ABC transporter, substrate-binding protein (Cluster 1, maltose/g3p/polyamine/iron)" evidence="4">
    <location>
        <begin position="25"/>
        <end position="459"/>
    </location>
</feature>
<sequence length="459" mass="49975">MRNTRSHGVATRLVAGIAAAGLLAACGGGDSGGGSSQDTDLAGVTDEELKGTTIKLARFFGDCEDTTEGVTDVAKATSECETIQILTNAFNEENEHGITVERLGGAEWDSYYDTLNAAYAGGDPPDVAVMHGSSLTDYTERNLLVELDDHLELTGADIDDAAETAREAVTYEGRTYGLPFDLHAALVHQNVDLFKQAGLVDDDGKPMIPTSAEEFLEHAKQMKDKTGKNYFGAARVNDGLGVHMWRSLVEQQGASVLSEDGKTANIDTPEARTALDFMDQVFGEYADPDQTYDAADQAFRKGETAMLFNGTWVVDQYDKEMPFTYQVADFPTLYDQPAIWADSHTWVIPKQKDGDAASYRAALEFVSYLYEHSGDWAVHTGHLAARTSVLESEEYQSAPQRANYFETGTTNAKHVPHISKWTAAHDAMVSGISSIWFEDTSPDEALADTNTQVENVLSD</sequence>
<dbReference type="InterPro" id="IPR006059">
    <property type="entry name" value="SBP"/>
</dbReference>
<keyword evidence="2" id="KW-0813">Transport</keyword>
<evidence type="ECO:0000256" key="1">
    <source>
        <dbReference type="ARBA" id="ARBA00008520"/>
    </source>
</evidence>
<accession>A0A6J4N956</accession>
<dbReference type="GO" id="GO:1901982">
    <property type="term" value="F:maltose binding"/>
    <property type="evidence" value="ECO:0007669"/>
    <property type="project" value="TreeGrafter"/>
</dbReference>
<dbReference type="PROSITE" id="PS51257">
    <property type="entry name" value="PROKAR_LIPOPROTEIN"/>
    <property type="match status" value="1"/>
</dbReference>
<evidence type="ECO:0000256" key="4">
    <source>
        <dbReference type="SAM" id="SignalP"/>
    </source>
</evidence>
<dbReference type="PANTHER" id="PTHR30061:SF50">
    <property type="entry name" value="MALTOSE_MALTODEXTRIN-BINDING PERIPLASMIC PROTEIN"/>
    <property type="match status" value="1"/>
</dbReference>
<reference evidence="5" key="1">
    <citation type="submission" date="2020-02" db="EMBL/GenBank/DDBJ databases">
        <authorList>
            <person name="Meier V. D."/>
        </authorList>
    </citation>
    <scope>NUCLEOTIDE SEQUENCE</scope>
    <source>
        <strain evidence="5">AVDCRST_MAG60</strain>
    </source>
</reference>
<dbReference type="AlphaFoldDB" id="A0A6J4N956"/>
<dbReference type="GO" id="GO:0015768">
    <property type="term" value="P:maltose transport"/>
    <property type="evidence" value="ECO:0007669"/>
    <property type="project" value="TreeGrafter"/>
</dbReference>
<keyword evidence="3 4" id="KW-0732">Signal</keyword>
<dbReference type="GO" id="GO:0055052">
    <property type="term" value="C:ATP-binding cassette (ABC) transporter complex, substrate-binding subunit-containing"/>
    <property type="evidence" value="ECO:0007669"/>
    <property type="project" value="TreeGrafter"/>
</dbReference>
<evidence type="ECO:0008006" key="6">
    <source>
        <dbReference type="Google" id="ProtNLM"/>
    </source>
</evidence>
<dbReference type="EMBL" id="CADCUN010000076">
    <property type="protein sequence ID" value="CAA9378593.1"/>
    <property type="molecule type" value="Genomic_DNA"/>
</dbReference>
<dbReference type="PANTHER" id="PTHR30061">
    <property type="entry name" value="MALTOSE-BINDING PERIPLASMIC PROTEIN"/>
    <property type="match status" value="1"/>
</dbReference>
<comment type="similarity">
    <text evidence="1">Belongs to the bacterial solute-binding protein 1 family.</text>
</comment>
<gene>
    <name evidence="5" type="ORF">AVDCRST_MAG60-698</name>
</gene>
<name>A0A6J4N956_9ACTN</name>
<evidence type="ECO:0000256" key="3">
    <source>
        <dbReference type="ARBA" id="ARBA00022729"/>
    </source>
</evidence>
<organism evidence="5">
    <name type="scientific">uncultured Nocardioides sp</name>
    <dbReference type="NCBI Taxonomy" id="198441"/>
    <lineage>
        <taxon>Bacteria</taxon>
        <taxon>Bacillati</taxon>
        <taxon>Actinomycetota</taxon>
        <taxon>Actinomycetes</taxon>
        <taxon>Propionibacteriales</taxon>
        <taxon>Nocardioidaceae</taxon>
        <taxon>Nocardioides</taxon>
        <taxon>environmental samples</taxon>
    </lineage>
</organism>
<dbReference type="SUPFAM" id="SSF53850">
    <property type="entry name" value="Periplasmic binding protein-like II"/>
    <property type="match status" value="1"/>
</dbReference>
<proteinExistence type="inferred from homology"/>
<protein>
    <recommendedName>
        <fullName evidence="6">ABC transporter, substrate-binding protein (Cluster 1, maltose/g3p/polyamine/iron)</fullName>
    </recommendedName>
</protein>
<evidence type="ECO:0000313" key="5">
    <source>
        <dbReference type="EMBL" id="CAA9378593.1"/>
    </source>
</evidence>
<feature type="signal peptide" evidence="4">
    <location>
        <begin position="1"/>
        <end position="24"/>
    </location>
</feature>
<dbReference type="Gene3D" id="3.40.190.10">
    <property type="entry name" value="Periplasmic binding protein-like II"/>
    <property type="match status" value="1"/>
</dbReference>
<evidence type="ECO:0000256" key="2">
    <source>
        <dbReference type="ARBA" id="ARBA00022448"/>
    </source>
</evidence>